<dbReference type="Proteomes" id="UP000001593">
    <property type="component" value="Unassembled WGS sequence"/>
</dbReference>
<feature type="repeat" description="TPR" evidence="1">
    <location>
        <begin position="382"/>
        <end position="415"/>
    </location>
</feature>
<dbReference type="PhylomeDB" id="A7STE7"/>
<feature type="repeat" description="TPR" evidence="1">
    <location>
        <begin position="542"/>
        <end position="575"/>
    </location>
</feature>
<keyword evidence="5" id="KW-1185">Reference proteome</keyword>
<dbReference type="Gene3D" id="1.25.40.10">
    <property type="entry name" value="Tetratricopeptide repeat domain"/>
    <property type="match status" value="3"/>
</dbReference>
<evidence type="ECO:0000313" key="4">
    <source>
        <dbReference type="EMBL" id="EDO33008.1"/>
    </source>
</evidence>
<protein>
    <recommendedName>
        <fullName evidence="3">CHAT domain-containing protein</fullName>
    </recommendedName>
</protein>
<dbReference type="HOGENOM" id="CLU_002404_0_1_1"/>
<dbReference type="OMA" id="FYKQSVN"/>
<organism evidence="4 5">
    <name type="scientific">Nematostella vectensis</name>
    <name type="common">Starlet sea anemone</name>
    <dbReference type="NCBI Taxonomy" id="45351"/>
    <lineage>
        <taxon>Eukaryota</taxon>
        <taxon>Metazoa</taxon>
        <taxon>Cnidaria</taxon>
        <taxon>Anthozoa</taxon>
        <taxon>Hexacorallia</taxon>
        <taxon>Actiniaria</taxon>
        <taxon>Edwardsiidae</taxon>
        <taxon>Nematostella</taxon>
    </lineage>
</organism>
<dbReference type="Pfam" id="PF13424">
    <property type="entry name" value="TPR_12"/>
    <property type="match status" value="3"/>
</dbReference>
<dbReference type="OrthoDB" id="5961805at2759"/>
<name>A7STE7_NEMVE</name>
<dbReference type="EMBL" id="DS469795">
    <property type="protein sequence ID" value="EDO33008.1"/>
    <property type="molecule type" value="Genomic_DNA"/>
</dbReference>
<dbReference type="KEGG" id="nve:5504173"/>
<dbReference type="PROSITE" id="PS50293">
    <property type="entry name" value="TPR_REGION"/>
    <property type="match status" value="1"/>
</dbReference>
<reference evidence="4 5" key="1">
    <citation type="journal article" date="2007" name="Science">
        <title>Sea anemone genome reveals ancestral eumetazoan gene repertoire and genomic organization.</title>
        <authorList>
            <person name="Putnam N.H."/>
            <person name="Srivastava M."/>
            <person name="Hellsten U."/>
            <person name="Dirks B."/>
            <person name="Chapman J."/>
            <person name="Salamov A."/>
            <person name="Terry A."/>
            <person name="Shapiro H."/>
            <person name="Lindquist E."/>
            <person name="Kapitonov V.V."/>
            <person name="Jurka J."/>
            <person name="Genikhovich G."/>
            <person name="Grigoriev I.V."/>
            <person name="Lucas S.M."/>
            <person name="Steele R.E."/>
            <person name="Finnerty J.R."/>
            <person name="Technau U."/>
            <person name="Martindale M.Q."/>
            <person name="Rokhsar D.S."/>
        </authorList>
    </citation>
    <scope>NUCLEOTIDE SEQUENCE [LARGE SCALE GENOMIC DNA]</scope>
    <source>
        <strain evidence="5">CH2 X CH6</strain>
    </source>
</reference>
<dbReference type="InterPro" id="IPR011990">
    <property type="entry name" value="TPR-like_helical_dom_sf"/>
</dbReference>
<evidence type="ECO:0000259" key="3">
    <source>
        <dbReference type="Pfam" id="PF12770"/>
    </source>
</evidence>
<gene>
    <name evidence="4" type="ORF">NEMVEDRAFT_v1g247306</name>
</gene>
<dbReference type="eggNOG" id="KOG0548">
    <property type="taxonomic scope" value="Eukaryota"/>
</dbReference>
<dbReference type="Pfam" id="PF12770">
    <property type="entry name" value="CHAT"/>
    <property type="match status" value="2"/>
</dbReference>
<feature type="compositionally biased region" description="Polar residues" evidence="2">
    <location>
        <begin position="1059"/>
        <end position="1069"/>
    </location>
</feature>
<feature type="compositionally biased region" description="Basic and acidic residues" evidence="2">
    <location>
        <begin position="1049"/>
        <end position="1058"/>
    </location>
</feature>
<evidence type="ECO:0000313" key="5">
    <source>
        <dbReference type="Proteomes" id="UP000001593"/>
    </source>
</evidence>
<dbReference type="PANTHER" id="PTHR10098">
    <property type="entry name" value="RAPSYN-RELATED"/>
    <property type="match status" value="1"/>
</dbReference>
<dbReference type="STRING" id="45351.A7STE7"/>
<dbReference type="InterPro" id="IPR024983">
    <property type="entry name" value="CHAT_dom"/>
</dbReference>
<evidence type="ECO:0000256" key="1">
    <source>
        <dbReference type="PROSITE-ProRule" id="PRU00339"/>
    </source>
</evidence>
<feature type="domain" description="CHAT" evidence="3">
    <location>
        <begin position="1106"/>
        <end position="1220"/>
    </location>
</feature>
<dbReference type="SMART" id="SM00028">
    <property type="entry name" value="TPR"/>
    <property type="match status" value="14"/>
</dbReference>
<feature type="repeat" description="TPR" evidence="1">
    <location>
        <begin position="302"/>
        <end position="335"/>
    </location>
</feature>
<dbReference type="PROSITE" id="PS50005">
    <property type="entry name" value="TPR"/>
    <property type="match status" value="3"/>
</dbReference>
<dbReference type="InterPro" id="IPR019734">
    <property type="entry name" value="TPR_rpt"/>
</dbReference>
<feature type="compositionally biased region" description="Basic and acidic residues" evidence="2">
    <location>
        <begin position="751"/>
        <end position="789"/>
    </location>
</feature>
<keyword evidence="1" id="KW-0802">TPR repeat</keyword>
<feature type="domain" description="CHAT" evidence="3">
    <location>
        <begin position="812"/>
        <end position="956"/>
    </location>
</feature>
<evidence type="ECO:0000256" key="2">
    <source>
        <dbReference type="SAM" id="MobiDB-lite"/>
    </source>
</evidence>
<dbReference type="InParanoid" id="A7STE7"/>
<proteinExistence type="predicted"/>
<feature type="region of interest" description="Disordered" evidence="2">
    <location>
        <begin position="751"/>
        <end position="812"/>
    </location>
</feature>
<dbReference type="SUPFAM" id="SSF48452">
    <property type="entry name" value="TPR-like"/>
    <property type="match status" value="3"/>
</dbReference>
<feature type="region of interest" description="Disordered" evidence="2">
    <location>
        <begin position="998"/>
        <end position="1104"/>
    </location>
</feature>
<feature type="compositionally biased region" description="Acidic residues" evidence="2">
    <location>
        <begin position="803"/>
        <end position="812"/>
    </location>
</feature>
<dbReference type="AlphaFoldDB" id="A7STE7"/>
<dbReference type="Pfam" id="PF13176">
    <property type="entry name" value="TPR_7"/>
    <property type="match status" value="1"/>
</dbReference>
<accession>A7STE7</accession>
<sequence length="1240" mass="137629">MEELPSDVSLKVLAVCLRLADFYNDKGDLGKSSEICQGLLDSDWLTATARSHVTFKKKSADAVASLRIAENYRSQGNLSRAMDHMITCCTLAQESGNMMCMQSALCSMGLMMITAGKPEQAIELFQQHLYLAQAQGDTQSQIIAYKNLANVCQMISSFAQGIQYAKQGLAITQGLQRAQSEAEFYIVICHMYDSIGKPQEAINHAKTALSLAKEHKLKRIEGQAHACLGDAYYSIAKFDDSLKHNEKFLEIAQGLDDKKMVAHACTGLGLVHHSRGDNHIAIPLHEQALKIDQELGDRRAEGKSYGNLGNAAFARSDYTKAREYYNKCLEIAVQFDSKQDQWMVYHSLGNTFYFQDDFRQALEHQKKALDVARAIGARGGEASALGGIGNVYYALGEYDHAIEYYQQALPITVEVGDRIEEGNTYGNLGNCYDGLEKYDDAIEKHKKHLEIARDVGNKPGESRALCNLGIAYYWADDIEKALEKHNEHLKVAMEIGDKLNVSRCYGNFANCFKLQRNTEKAIEFYRKQAESAKEIGSSVGEATSYYNVGTLHKSLENWDDAYEAMKKCIEKYEEIRVRMRNEDSQKVSIGDKHVRAHKHLALILLEQKKLKEAFLAADRGRAVALNDLLRSLYNVTCDESHEALVLAEERKTEDHLASLYHLTNVTMLSFSFLFGTLYIWVAGRGGLQVTTVPFGDEFIEKFVKLIRSALSSVESARDSECLEERDMAETQIGDELAEDFFALHQDKLPTRKHVDMEGNEENKQAGREACSKHTPDGNQYSEREDKSDGQSRAQDSTRCVLPESDEEEEENPLSELYNILIKPVEESIQGDHLLIIPESALYCIPYSALVDTQGKYLSERFSVQVSTSLRTLAMHNGGGENLEGALVIGNPTLGQVMVRGKVTRPRDLPGALKEAQDVAKCFNATPLVQARATRPLVLQYLPRASVIHIAAHGDSRRGEIYLSPSWVPHTPQKGASIGQKGKLTANASVLGQISEDSECSAKPQVADSLSTAKRDDTESLLQTPEARGRSVAVAPARGLSVSGSVQRENNIKVEHSVKETSSGMPNNNSEFEKGRDNGNSPEPHFPKETTNLEPPTDREGFSGETLPSEEDFLLTCSDIAKLHLRARLVVLSCCQTASGKIRSEGVVGIARSFLGAGASAVLVTMWAISDDATQIFMENFYKFLLEGFPCCAAVRISMEEMRRSEKFKGAANWAPFYVIGHDVKFSKSEVMQIRSNSLFH</sequence>
<dbReference type="PANTHER" id="PTHR10098:SF106">
    <property type="entry name" value="TETRATRICOPEPTIDE REPEAT PROTEIN 28-LIKE PROTEIN"/>
    <property type="match status" value="1"/>
</dbReference>